<reference evidence="1 2" key="1">
    <citation type="submission" date="2018-11" db="EMBL/GenBank/DDBJ databases">
        <authorList>
            <consortium name="Pathogen Informatics"/>
        </authorList>
    </citation>
    <scope>NUCLEOTIDE SEQUENCE [LARGE SCALE GENOMIC DNA]</scope>
    <source>
        <strain evidence="1 2">Zambia</strain>
    </source>
</reference>
<keyword evidence="2" id="KW-1185">Reference proteome</keyword>
<dbReference type="AlphaFoldDB" id="A0A183LZK9"/>
<proteinExistence type="predicted"/>
<dbReference type="Proteomes" id="UP000277204">
    <property type="component" value="Unassembled WGS sequence"/>
</dbReference>
<gene>
    <name evidence="1" type="ORF">SMRZ_LOCUS9234</name>
</gene>
<organism evidence="1 2">
    <name type="scientific">Schistosoma margrebowiei</name>
    <dbReference type="NCBI Taxonomy" id="48269"/>
    <lineage>
        <taxon>Eukaryota</taxon>
        <taxon>Metazoa</taxon>
        <taxon>Spiralia</taxon>
        <taxon>Lophotrochozoa</taxon>
        <taxon>Platyhelminthes</taxon>
        <taxon>Trematoda</taxon>
        <taxon>Digenea</taxon>
        <taxon>Strigeidida</taxon>
        <taxon>Schistosomatoidea</taxon>
        <taxon>Schistosomatidae</taxon>
        <taxon>Schistosoma</taxon>
    </lineage>
</organism>
<dbReference type="EMBL" id="UZAI01004293">
    <property type="protein sequence ID" value="VDO85403.1"/>
    <property type="molecule type" value="Genomic_DNA"/>
</dbReference>
<accession>A0A183LZK9</accession>
<protein>
    <submittedName>
        <fullName evidence="1">Uncharacterized protein</fullName>
    </submittedName>
</protein>
<evidence type="ECO:0000313" key="1">
    <source>
        <dbReference type="EMBL" id="VDO85403.1"/>
    </source>
</evidence>
<sequence length="68" mass="7646">MGRDHRITNFNVSGGAGPQEASLNEWILIEIMIRIKVKINKKTAINNSRTRAAEFKAQAEYTEANKEA</sequence>
<evidence type="ECO:0000313" key="2">
    <source>
        <dbReference type="Proteomes" id="UP000277204"/>
    </source>
</evidence>
<name>A0A183LZK9_9TREM</name>